<comment type="caution">
    <text evidence="2">The sequence shown here is derived from an EMBL/GenBank/DDBJ whole genome shotgun (WGS) entry which is preliminary data.</text>
</comment>
<proteinExistence type="predicted"/>
<organism evidence="2 3">
    <name type="scientific">Kocuria atrinae</name>
    <dbReference type="NCBI Taxonomy" id="592377"/>
    <lineage>
        <taxon>Bacteria</taxon>
        <taxon>Bacillati</taxon>
        <taxon>Actinomycetota</taxon>
        <taxon>Actinomycetes</taxon>
        <taxon>Micrococcales</taxon>
        <taxon>Micrococcaceae</taxon>
        <taxon>Kocuria</taxon>
    </lineage>
</organism>
<sequence>MAAGAAALLAVSFQAHSWEWGGLIRLLSQIAFLILLFVVISRIAAARGVHPVGHRLRLLGAGVFSTVVAMIAGWFWTVPQTHDTSWVVTTAVAVIAVVPLLLIGGQLVMRGSR</sequence>
<gene>
    <name evidence="2" type="ORF">GCM10009824_12830</name>
</gene>
<keyword evidence="1" id="KW-0812">Transmembrane</keyword>
<keyword evidence="1" id="KW-0472">Membrane</keyword>
<feature type="transmembrane region" description="Helical" evidence="1">
    <location>
        <begin position="27"/>
        <end position="44"/>
    </location>
</feature>
<feature type="transmembrane region" description="Helical" evidence="1">
    <location>
        <begin position="56"/>
        <end position="76"/>
    </location>
</feature>
<evidence type="ECO:0000313" key="3">
    <source>
        <dbReference type="Proteomes" id="UP001500166"/>
    </source>
</evidence>
<dbReference type="Proteomes" id="UP001500166">
    <property type="component" value="Unassembled WGS sequence"/>
</dbReference>
<reference evidence="2 3" key="1">
    <citation type="journal article" date="2019" name="Int. J. Syst. Evol. Microbiol.">
        <title>The Global Catalogue of Microorganisms (GCM) 10K type strain sequencing project: providing services to taxonomists for standard genome sequencing and annotation.</title>
        <authorList>
            <consortium name="The Broad Institute Genomics Platform"/>
            <consortium name="The Broad Institute Genome Sequencing Center for Infectious Disease"/>
            <person name="Wu L."/>
            <person name="Ma J."/>
        </authorList>
    </citation>
    <scope>NUCLEOTIDE SEQUENCE [LARGE SCALE GENOMIC DNA]</scope>
    <source>
        <strain evidence="2 3">JCM 15914</strain>
    </source>
</reference>
<evidence type="ECO:0000256" key="1">
    <source>
        <dbReference type="SAM" id="Phobius"/>
    </source>
</evidence>
<accession>A0ABN2XPI9</accession>
<keyword evidence="1" id="KW-1133">Transmembrane helix</keyword>
<keyword evidence="3" id="KW-1185">Reference proteome</keyword>
<feature type="transmembrane region" description="Helical" evidence="1">
    <location>
        <begin position="88"/>
        <end position="109"/>
    </location>
</feature>
<name>A0ABN2XPI9_9MICC</name>
<evidence type="ECO:0000313" key="2">
    <source>
        <dbReference type="EMBL" id="GAA2115099.1"/>
    </source>
</evidence>
<dbReference type="EMBL" id="BAAAQA010000014">
    <property type="protein sequence ID" value="GAA2115099.1"/>
    <property type="molecule type" value="Genomic_DNA"/>
</dbReference>
<protein>
    <submittedName>
        <fullName evidence="2">Uncharacterized protein</fullName>
    </submittedName>
</protein>